<dbReference type="AlphaFoldDB" id="A0A244CKV4"/>
<feature type="binding site" evidence="1">
    <location>
        <position position="181"/>
    </location>
    <ligand>
        <name>Zn(2+)</name>
        <dbReference type="ChEBI" id="CHEBI:29105"/>
    </ligand>
</feature>
<dbReference type="GO" id="GO:0008725">
    <property type="term" value="F:DNA-3-methyladenine glycosylase activity"/>
    <property type="evidence" value="ECO:0007669"/>
    <property type="project" value="InterPro"/>
</dbReference>
<evidence type="ECO:0000313" key="3">
    <source>
        <dbReference type="Proteomes" id="UP000194841"/>
    </source>
</evidence>
<comment type="caution">
    <text evidence="2">The sequence shown here is derived from an EMBL/GenBank/DDBJ whole genome shotgun (WGS) entry which is preliminary data.</text>
</comment>
<dbReference type="PANTHER" id="PTHR30037">
    <property type="entry name" value="DNA-3-METHYLADENINE GLYCOSYLASE 1"/>
    <property type="match status" value="1"/>
</dbReference>
<evidence type="ECO:0000256" key="1">
    <source>
        <dbReference type="PIRSR" id="PIRSR605019-1"/>
    </source>
</evidence>
<name>A0A244CKV4_PSEDV</name>
<dbReference type="Gene3D" id="1.10.340.30">
    <property type="entry name" value="Hypothetical protein, domain 2"/>
    <property type="match status" value="1"/>
</dbReference>
<dbReference type="GO" id="GO:0006284">
    <property type="term" value="P:base-excision repair"/>
    <property type="evidence" value="ECO:0007669"/>
    <property type="project" value="InterPro"/>
</dbReference>
<protein>
    <submittedName>
        <fullName evidence="2">DNA-3-methyladenine glycosylase</fullName>
    </submittedName>
</protein>
<feature type="binding site" evidence="1">
    <location>
        <position position="9"/>
    </location>
    <ligand>
        <name>Zn(2+)</name>
        <dbReference type="ChEBI" id="CHEBI:29105"/>
    </ligand>
</feature>
<keyword evidence="3" id="KW-1185">Reference proteome</keyword>
<evidence type="ECO:0000313" key="2">
    <source>
        <dbReference type="EMBL" id="OUL55994.1"/>
    </source>
</evidence>
<feature type="binding site" evidence="1">
    <location>
        <position position="23"/>
    </location>
    <ligand>
        <name>Zn(2+)</name>
        <dbReference type="ChEBI" id="CHEBI:29105"/>
    </ligand>
</feature>
<dbReference type="InterPro" id="IPR011257">
    <property type="entry name" value="DNA_glycosylase"/>
</dbReference>
<gene>
    <name evidence="2" type="ORF">B1199_20030</name>
</gene>
<keyword evidence="1" id="KW-0479">Metal-binding</keyword>
<dbReference type="PANTHER" id="PTHR30037:SF4">
    <property type="entry name" value="DNA-3-METHYLADENINE GLYCOSYLASE I"/>
    <property type="match status" value="1"/>
</dbReference>
<reference evidence="2 3" key="1">
    <citation type="submission" date="2017-02" db="EMBL/GenBank/DDBJ databases">
        <title>Pseudoalteromonas ulvae TC14 Genome.</title>
        <authorList>
            <person name="Molmeret M."/>
        </authorList>
    </citation>
    <scope>NUCLEOTIDE SEQUENCE [LARGE SCALE GENOMIC DNA]</scope>
    <source>
        <strain evidence="2">TC14</strain>
    </source>
</reference>
<dbReference type="GO" id="GO:0046872">
    <property type="term" value="F:metal ion binding"/>
    <property type="evidence" value="ECO:0007669"/>
    <property type="project" value="UniProtKB-KW"/>
</dbReference>
<accession>A0A244CKV4</accession>
<dbReference type="Proteomes" id="UP000194841">
    <property type="component" value="Unassembled WGS sequence"/>
</dbReference>
<dbReference type="InterPro" id="IPR052891">
    <property type="entry name" value="DNA-3mA_glycosylase"/>
</dbReference>
<dbReference type="RefSeq" id="WP_405127477.1">
    <property type="nucleotide sequence ID" value="NZ_MWPV01000008.1"/>
</dbReference>
<proteinExistence type="predicted"/>
<keyword evidence="1" id="KW-0862">Zinc</keyword>
<dbReference type="Pfam" id="PF03352">
    <property type="entry name" value="Adenine_glyco"/>
    <property type="match status" value="1"/>
</dbReference>
<dbReference type="InterPro" id="IPR005019">
    <property type="entry name" value="Adenine_glyco"/>
</dbReference>
<organism evidence="2 3">
    <name type="scientific">Pseudoalteromonas ulvae</name>
    <dbReference type="NCBI Taxonomy" id="107327"/>
    <lineage>
        <taxon>Bacteria</taxon>
        <taxon>Pseudomonadati</taxon>
        <taxon>Pseudomonadota</taxon>
        <taxon>Gammaproteobacteria</taxon>
        <taxon>Alteromonadales</taxon>
        <taxon>Pseudoalteromonadaceae</taxon>
        <taxon>Pseudoalteromonas</taxon>
    </lineage>
</organism>
<dbReference type="EMBL" id="MWPV01000008">
    <property type="protein sequence ID" value="OUL55994.1"/>
    <property type="molecule type" value="Genomic_DNA"/>
</dbReference>
<feature type="binding site" evidence="1">
    <location>
        <position position="185"/>
    </location>
    <ligand>
        <name>Zn(2+)</name>
        <dbReference type="ChEBI" id="CHEBI:29105"/>
    </ligand>
</feature>
<dbReference type="SUPFAM" id="SSF48150">
    <property type="entry name" value="DNA-glycosylase"/>
    <property type="match status" value="1"/>
</dbReference>
<sequence>MMPNSICRCPWVDLTKPDYVKYHDEEWGVPVYDDVKMFEFIVLESAQAGLSWYTILKRREQYRAAFAQFDVEQVAQFSQQKVEALLQDEGIIRHRGKINAAITNAQVFMRIQQEFGSFSEYLWRYVDHQPIVNAPQCKEDYLANSELSDRISRDLKKRGFKFFGSTICYAHLQACGLIIDHSLDCFKYNSDFTQR</sequence>